<dbReference type="SUPFAM" id="SSF81321">
    <property type="entry name" value="Family A G protein-coupled receptor-like"/>
    <property type="match status" value="1"/>
</dbReference>
<dbReference type="PANTHER" id="PTHR22750">
    <property type="entry name" value="G-PROTEIN COUPLED RECEPTOR"/>
    <property type="match status" value="1"/>
</dbReference>
<feature type="compositionally biased region" description="Low complexity" evidence="7">
    <location>
        <begin position="694"/>
        <end position="706"/>
    </location>
</feature>
<dbReference type="KEGG" id="bbel:109480232"/>
<feature type="region of interest" description="Disordered" evidence="7">
    <location>
        <begin position="723"/>
        <end position="744"/>
    </location>
</feature>
<evidence type="ECO:0000256" key="1">
    <source>
        <dbReference type="ARBA" id="ARBA00004651"/>
    </source>
</evidence>
<reference evidence="11" key="1">
    <citation type="submission" date="2025-08" db="UniProtKB">
        <authorList>
            <consortium name="RefSeq"/>
        </authorList>
    </citation>
    <scope>IDENTIFICATION</scope>
    <source>
        <tissue evidence="11">Gonad</tissue>
    </source>
</reference>
<dbReference type="AlphaFoldDB" id="A0A6P4Z992"/>
<keyword evidence="6" id="KW-0297">G-protein coupled receptor</keyword>
<evidence type="ECO:0000256" key="5">
    <source>
        <dbReference type="ARBA" id="ARBA00023136"/>
    </source>
</evidence>
<keyword evidence="10" id="KW-1185">Reference proteome</keyword>
<dbReference type="Gene3D" id="1.20.1070.10">
    <property type="entry name" value="Rhodopsin 7-helix transmembrane proteins"/>
    <property type="match status" value="2"/>
</dbReference>
<feature type="transmembrane region" description="Helical" evidence="8">
    <location>
        <begin position="209"/>
        <end position="232"/>
    </location>
</feature>
<dbReference type="PRINTS" id="PR00237">
    <property type="entry name" value="GPCRRHODOPSN"/>
</dbReference>
<evidence type="ECO:0000313" key="10">
    <source>
        <dbReference type="Proteomes" id="UP000515135"/>
    </source>
</evidence>
<feature type="compositionally biased region" description="Polar residues" evidence="7">
    <location>
        <begin position="431"/>
        <end position="441"/>
    </location>
</feature>
<feature type="transmembrane region" description="Helical" evidence="8">
    <location>
        <begin position="89"/>
        <end position="112"/>
    </location>
</feature>
<dbReference type="InterPro" id="IPR000276">
    <property type="entry name" value="GPCR_Rhodpsn"/>
</dbReference>
<keyword evidence="6" id="KW-0675">Receptor</keyword>
<evidence type="ECO:0000256" key="4">
    <source>
        <dbReference type="ARBA" id="ARBA00022989"/>
    </source>
</evidence>
<evidence type="ECO:0000256" key="6">
    <source>
        <dbReference type="RuleBase" id="RU000688"/>
    </source>
</evidence>
<keyword evidence="5 8" id="KW-0472">Membrane</keyword>
<gene>
    <name evidence="11" type="primary">LOC109480232</name>
</gene>
<comment type="subcellular location">
    <subcellularLocation>
        <location evidence="1">Cell membrane</location>
        <topology evidence="1">Multi-pass membrane protein</topology>
    </subcellularLocation>
</comment>
<proteinExistence type="inferred from homology"/>
<feature type="compositionally biased region" description="Polar residues" evidence="7">
    <location>
        <begin position="271"/>
        <end position="293"/>
    </location>
</feature>
<dbReference type="Proteomes" id="UP000515135">
    <property type="component" value="Unplaced"/>
</dbReference>
<evidence type="ECO:0000259" key="9">
    <source>
        <dbReference type="PROSITE" id="PS50262"/>
    </source>
</evidence>
<feature type="compositionally biased region" description="Basic and acidic residues" evidence="7">
    <location>
        <begin position="571"/>
        <end position="585"/>
    </location>
</feature>
<dbReference type="PROSITE" id="PS50262">
    <property type="entry name" value="G_PROTEIN_RECEP_F1_2"/>
    <property type="match status" value="1"/>
</dbReference>
<comment type="similarity">
    <text evidence="6">Belongs to the G-protein coupled receptor 1 family.</text>
</comment>
<dbReference type="RefSeq" id="XP_019637940.1">
    <property type="nucleotide sequence ID" value="XM_019782381.1"/>
</dbReference>
<keyword evidence="3 6" id="KW-0812">Transmembrane</keyword>
<accession>A0A6P4Z992</accession>
<protein>
    <submittedName>
        <fullName evidence="11">Uncharacterized protein LOC109480232</fullName>
    </submittedName>
</protein>
<name>A0A6P4Z992_BRABE</name>
<dbReference type="GO" id="GO:0004930">
    <property type="term" value="F:G protein-coupled receptor activity"/>
    <property type="evidence" value="ECO:0007669"/>
    <property type="project" value="UniProtKB-KW"/>
</dbReference>
<feature type="region of interest" description="Disordered" evidence="7">
    <location>
        <begin position="241"/>
        <end position="585"/>
    </location>
</feature>
<dbReference type="Pfam" id="PF00001">
    <property type="entry name" value="7tm_1"/>
    <property type="match status" value="1"/>
</dbReference>
<evidence type="ECO:0000313" key="11">
    <source>
        <dbReference type="RefSeq" id="XP_019637940.1"/>
    </source>
</evidence>
<feature type="compositionally biased region" description="Polar residues" evidence="7">
    <location>
        <begin position="343"/>
        <end position="373"/>
    </location>
</feature>
<dbReference type="GO" id="GO:0005886">
    <property type="term" value="C:plasma membrane"/>
    <property type="evidence" value="ECO:0007669"/>
    <property type="project" value="UniProtKB-SubCell"/>
</dbReference>
<keyword evidence="6" id="KW-0807">Transducer</keyword>
<keyword evidence="4 8" id="KW-1133">Transmembrane helix</keyword>
<organism evidence="10 11">
    <name type="scientific">Branchiostoma belcheri</name>
    <name type="common">Amphioxus</name>
    <dbReference type="NCBI Taxonomy" id="7741"/>
    <lineage>
        <taxon>Eukaryota</taxon>
        <taxon>Metazoa</taxon>
        <taxon>Chordata</taxon>
        <taxon>Cephalochordata</taxon>
        <taxon>Leptocardii</taxon>
        <taxon>Amphioxiformes</taxon>
        <taxon>Branchiostomatidae</taxon>
        <taxon>Branchiostoma</taxon>
    </lineage>
</organism>
<dbReference type="GeneID" id="109480232"/>
<feature type="compositionally biased region" description="Polar residues" evidence="7">
    <location>
        <begin position="380"/>
        <end position="397"/>
    </location>
</feature>
<feature type="transmembrane region" description="Helical" evidence="8">
    <location>
        <begin position="56"/>
        <end position="77"/>
    </location>
</feature>
<feature type="transmembrane region" description="Helical" evidence="8">
    <location>
        <begin position="128"/>
        <end position="145"/>
    </location>
</feature>
<feature type="transmembrane region" description="Helical" evidence="8">
    <location>
        <begin position="166"/>
        <end position="189"/>
    </location>
</feature>
<evidence type="ECO:0000256" key="7">
    <source>
        <dbReference type="SAM" id="MobiDB-lite"/>
    </source>
</evidence>
<evidence type="ECO:0000256" key="8">
    <source>
        <dbReference type="SAM" id="Phobius"/>
    </source>
</evidence>
<feature type="domain" description="G-protein coupled receptors family 1 profile" evidence="9">
    <location>
        <begin position="71"/>
        <end position="646"/>
    </location>
</feature>
<feature type="region of interest" description="Disordered" evidence="7">
    <location>
        <begin position="677"/>
        <end position="708"/>
    </location>
</feature>
<dbReference type="OrthoDB" id="9863803at2759"/>
<dbReference type="InterPro" id="IPR017452">
    <property type="entry name" value="GPCR_Rhodpsn_7TM"/>
</dbReference>
<sequence>MMEFNASNATLFPSVAEETFLDALDCYHWYVKRNFTYHEANDRCFVYGSPFGGATVYRACMGIVGSFVLLFNSVVLWGILGTKQLRKALFYYIANLACADLATGVACVYFAARPETPSLWERLGTRTLAAYATLLSTSALTLLSVDRYISVLHPVVYHNKVTGRQASVVILASWVVITLTSFSSHMGWNCLEEKYAFSGRCSSYLTLDFYVFVIVMLLLLVSVMLWANIRVYREVKRLQNRKPAGPRGTGRHGEASKGPVATGPTPGPSNRPDNATPLATGSSARPGPSNQPDNPTPLAMESRPGPSNRLDNPTPLATGPKPGPSKPTPLAIESRPGPPNRLDNPTTLATGQSPGPSNRPDNPTTLATGQSPGPSDRPENPTQLTTGPRPGPSNQPDIPTPLATGPKPGPSNLPDIPTPLTKESRPGPSSRPDNVNPTPLSTLPRPGPSSRPDNPTALATGPRPGLSSRPDNPTPLAMGPKPGPSNRPDKPTPLATESRPDNATSLATSPRPGPSNRPDNPTPLAKESRPGPSNRPDIPTPLATSPRPGPSNRPDIPTPLATSPRPGQSNRPDKPTPKPHSQDKIKKVKAVMTVVFVAFVSWLLFFAFLAAHRICEAYRSSCPVRGFGQWGLLLAFLNSLVNPLVHGLRVPALRGAVLAKFNRIREAVVTAWRRGRVESAKQRRRQPPKKDDTVPTTTQRTPQQQVASHVEVSLDISTESCEEQQGAVGGQRTSRLTERTLAWK</sequence>
<dbReference type="PROSITE" id="PS00237">
    <property type="entry name" value="G_PROTEIN_RECEP_F1_1"/>
    <property type="match status" value="1"/>
</dbReference>
<feature type="transmembrane region" description="Helical" evidence="8">
    <location>
        <begin position="590"/>
        <end position="611"/>
    </location>
</feature>
<keyword evidence="2" id="KW-1003">Cell membrane</keyword>
<evidence type="ECO:0000256" key="2">
    <source>
        <dbReference type="ARBA" id="ARBA00022475"/>
    </source>
</evidence>
<evidence type="ECO:0000256" key="3">
    <source>
        <dbReference type="ARBA" id="ARBA00022692"/>
    </source>
</evidence>